<dbReference type="CDD" id="cd10017">
    <property type="entry name" value="B3_DNA"/>
    <property type="match status" value="2"/>
</dbReference>
<accession>A0AAF0PZT3</accession>
<dbReference type="PANTHER" id="PTHR31920:SF108">
    <property type="entry name" value="B3 DOMAIN-CONTAINING TRANSCRIPTION FACTOR VRN1-LIKE"/>
    <property type="match status" value="1"/>
</dbReference>
<dbReference type="PANTHER" id="PTHR31920">
    <property type="entry name" value="B3 DOMAIN-CONTAINING"/>
    <property type="match status" value="1"/>
</dbReference>
<comment type="subcellular location">
    <subcellularLocation>
        <location evidence="1">Nucleus</location>
    </subcellularLocation>
</comment>
<protein>
    <recommendedName>
        <fullName evidence="6">TF-B3 domain-containing protein</fullName>
    </recommendedName>
</protein>
<keyword evidence="8" id="KW-1185">Reference proteome</keyword>
<dbReference type="Proteomes" id="UP001234989">
    <property type="component" value="Chromosome 2"/>
</dbReference>
<evidence type="ECO:0000256" key="4">
    <source>
        <dbReference type="ARBA" id="ARBA00023163"/>
    </source>
</evidence>
<keyword evidence="2" id="KW-0805">Transcription regulation</keyword>
<feature type="domain" description="TF-B3" evidence="6">
    <location>
        <begin position="38"/>
        <end position="117"/>
    </location>
</feature>
<evidence type="ECO:0000256" key="2">
    <source>
        <dbReference type="ARBA" id="ARBA00023015"/>
    </source>
</evidence>
<dbReference type="GO" id="GO:0005634">
    <property type="term" value="C:nucleus"/>
    <property type="evidence" value="ECO:0007669"/>
    <property type="project" value="UniProtKB-SubCell"/>
</dbReference>
<name>A0AAF0PZT3_SOLVR</name>
<organism evidence="7 8">
    <name type="scientific">Solanum verrucosum</name>
    <dbReference type="NCBI Taxonomy" id="315347"/>
    <lineage>
        <taxon>Eukaryota</taxon>
        <taxon>Viridiplantae</taxon>
        <taxon>Streptophyta</taxon>
        <taxon>Embryophyta</taxon>
        <taxon>Tracheophyta</taxon>
        <taxon>Spermatophyta</taxon>
        <taxon>Magnoliopsida</taxon>
        <taxon>eudicotyledons</taxon>
        <taxon>Gunneridae</taxon>
        <taxon>Pentapetalae</taxon>
        <taxon>asterids</taxon>
        <taxon>lamiids</taxon>
        <taxon>Solanales</taxon>
        <taxon>Solanaceae</taxon>
        <taxon>Solanoideae</taxon>
        <taxon>Solaneae</taxon>
        <taxon>Solanum</taxon>
    </lineage>
</organism>
<evidence type="ECO:0000256" key="5">
    <source>
        <dbReference type="ARBA" id="ARBA00023242"/>
    </source>
</evidence>
<dbReference type="EMBL" id="CP133613">
    <property type="protein sequence ID" value="WMV14037.1"/>
    <property type="molecule type" value="Genomic_DNA"/>
</dbReference>
<keyword evidence="3" id="KW-0238">DNA-binding</keyword>
<dbReference type="Gene3D" id="2.40.330.10">
    <property type="entry name" value="DNA-binding pseudobarrel domain"/>
    <property type="match status" value="2"/>
</dbReference>
<proteinExistence type="predicted"/>
<evidence type="ECO:0000256" key="3">
    <source>
        <dbReference type="ARBA" id="ARBA00023125"/>
    </source>
</evidence>
<dbReference type="AlphaFoldDB" id="A0AAF0PZT3"/>
<gene>
    <name evidence="7" type="ORF">MTR67_007422</name>
</gene>
<dbReference type="SMART" id="SM01019">
    <property type="entry name" value="B3"/>
    <property type="match status" value="2"/>
</dbReference>
<keyword evidence="4" id="KW-0804">Transcription</keyword>
<dbReference type="Pfam" id="PF02362">
    <property type="entry name" value="B3"/>
    <property type="match status" value="2"/>
</dbReference>
<reference evidence="7" key="1">
    <citation type="submission" date="2023-08" db="EMBL/GenBank/DDBJ databases">
        <title>A de novo genome assembly of Solanum verrucosum Schlechtendal, a Mexican diploid species geographically isolated from the other diploid A-genome species in potato relatives.</title>
        <authorList>
            <person name="Hosaka K."/>
        </authorList>
    </citation>
    <scope>NUCLEOTIDE SEQUENCE</scope>
    <source>
        <tissue evidence="7">Young leaves</tissue>
    </source>
</reference>
<feature type="domain" description="TF-B3" evidence="6">
    <location>
        <begin position="243"/>
        <end position="337"/>
    </location>
</feature>
<dbReference type="GO" id="GO:0003677">
    <property type="term" value="F:DNA binding"/>
    <property type="evidence" value="ECO:0007669"/>
    <property type="project" value="UniProtKB-KW"/>
</dbReference>
<sequence>MALSEGFCLGNSSSSTKNNNVVQPKFYKIILFQDECIRLRIPKGFVKRCCNNILNPVYLEVPSGQVWEVEVQHSQGQIWLTKGWQDFCDYYSISCGHFLMFGYNARSHFNVTIFDLSAAEIEYPYSSRIFHCHETHHAPKTDLSESDYSIDILEDIPRSQKLKEKVPDMVDHSVENLGDGQFAKRKWHEDDVASSSFTREGQNCRIHKQESKNVYDQNKTVMDKESTTAYQQAKTFKSKNPFIIVFMQPSYVSAPFNLSIASKFARKYFLENDGNLVLRVPGSGSWSVKCTIGTANAKVGSGWKAFVLENKLKVGDVCVFEVLKGQLFVDVIIFRVAGSTLMHDIDIVDVDNHLAAVKMLKI</sequence>
<evidence type="ECO:0000259" key="6">
    <source>
        <dbReference type="PROSITE" id="PS50863"/>
    </source>
</evidence>
<dbReference type="InterPro" id="IPR003340">
    <property type="entry name" value="B3_DNA-bd"/>
</dbReference>
<evidence type="ECO:0000313" key="8">
    <source>
        <dbReference type="Proteomes" id="UP001234989"/>
    </source>
</evidence>
<keyword evidence="5" id="KW-0539">Nucleus</keyword>
<dbReference type="SUPFAM" id="SSF101936">
    <property type="entry name" value="DNA-binding pseudobarrel domain"/>
    <property type="match status" value="2"/>
</dbReference>
<dbReference type="InterPro" id="IPR050655">
    <property type="entry name" value="Plant_B3_domain"/>
</dbReference>
<evidence type="ECO:0000313" key="7">
    <source>
        <dbReference type="EMBL" id="WMV14037.1"/>
    </source>
</evidence>
<evidence type="ECO:0000256" key="1">
    <source>
        <dbReference type="ARBA" id="ARBA00004123"/>
    </source>
</evidence>
<dbReference type="InterPro" id="IPR015300">
    <property type="entry name" value="DNA-bd_pseudobarrel_sf"/>
</dbReference>
<dbReference type="PROSITE" id="PS50863">
    <property type="entry name" value="B3"/>
    <property type="match status" value="2"/>
</dbReference>